<keyword evidence="17 21" id="KW-0539">Nucleus</keyword>
<dbReference type="InterPro" id="IPR004589">
    <property type="entry name" value="DNA_helicase_ATP-dep_RecQ"/>
</dbReference>
<evidence type="ECO:0000313" key="26">
    <source>
        <dbReference type="Proteomes" id="UP000319801"/>
    </source>
</evidence>
<dbReference type="Pfam" id="PF06959">
    <property type="entry name" value="RecQ5"/>
    <property type="match status" value="1"/>
</dbReference>
<dbReference type="NCBIfam" id="TIGR00614">
    <property type="entry name" value="recQ_fam"/>
    <property type="match status" value="1"/>
</dbReference>
<dbReference type="GO" id="GO:0051301">
    <property type="term" value="P:cell division"/>
    <property type="evidence" value="ECO:0007669"/>
    <property type="project" value="UniProtKB-KW"/>
</dbReference>
<evidence type="ECO:0000256" key="17">
    <source>
        <dbReference type="ARBA" id="ARBA00023242"/>
    </source>
</evidence>
<evidence type="ECO:0000256" key="8">
    <source>
        <dbReference type="ARBA" id="ARBA00022741"/>
    </source>
</evidence>
<evidence type="ECO:0000256" key="9">
    <source>
        <dbReference type="ARBA" id="ARBA00022763"/>
    </source>
</evidence>
<dbReference type="GO" id="GO:0005524">
    <property type="term" value="F:ATP binding"/>
    <property type="evidence" value="ECO:0007669"/>
    <property type="project" value="UniProtKB-KW"/>
</dbReference>
<comment type="cofactor">
    <cofactor evidence="1">
        <name>Zn(2+)</name>
        <dbReference type="ChEBI" id="CHEBI:29105"/>
    </cofactor>
</comment>
<evidence type="ECO:0000256" key="10">
    <source>
        <dbReference type="ARBA" id="ARBA00022801"/>
    </source>
</evidence>
<dbReference type="PROSITE" id="PS51194">
    <property type="entry name" value="HELICASE_CTER"/>
    <property type="match status" value="1"/>
</dbReference>
<comment type="caution">
    <text evidence="25">The sequence shown here is derived from an EMBL/GenBank/DDBJ whole genome shotgun (WGS) entry which is preliminary data.</text>
</comment>
<dbReference type="InterPro" id="IPR010716">
    <property type="entry name" value="RECQ5"/>
</dbReference>
<evidence type="ECO:0000256" key="20">
    <source>
        <dbReference type="ARBA" id="ARBA00049360"/>
    </source>
</evidence>
<feature type="compositionally biased region" description="Low complexity" evidence="22">
    <location>
        <begin position="677"/>
        <end position="689"/>
    </location>
</feature>
<dbReference type="Pfam" id="PF00270">
    <property type="entry name" value="DEAD"/>
    <property type="match status" value="1"/>
</dbReference>
<dbReference type="GO" id="GO:0005694">
    <property type="term" value="C:chromosome"/>
    <property type="evidence" value="ECO:0007669"/>
    <property type="project" value="InterPro"/>
</dbReference>
<evidence type="ECO:0000256" key="14">
    <source>
        <dbReference type="ARBA" id="ARBA00023125"/>
    </source>
</evidence>
<comment type="catalytic activity">
    <reaction evidence="19 21">
        <text>Couples ATP hydrolysis with the unwinding of duplex DNA by translocating in the 3'-5' direction.</text>
        <dbReference type="EC" id="5.6.2.4"/>
    </reaction>
</comment>
<evidence type="ECO:0000256" key="1">
    <source>
        <dbReference type="ARBA" id="ARBA00001947"/>
    </source>
</evidence>
<keyword evidence="5" id="KW-0132">Cell division</keyword>
<evidence type="ECO:0000256" key="18">
    <source>
        <dbReference type="ARBA" id="ARBA00023306"/>
    </source>
</evidence>
<evidence type="ECO:0000256" key="3">
    <source>
        <dbReference type="ARBA" id="ARBA00005446"/>
    </source>
</evidence>
<evidence type="ECO:0000256" key="11">
    <source>
        <dbReference type="ARBA" id="ARBA00022806"/>
    </source>
</evidence>
<evidence type="ECO:0000256" key="12">
    <source>
        <dbReference type="ARBA" id="ARBA00022833"/>
    </source>
</evidence>
<dbReference type="GO" id="GO:0000724">
    <property type="term" value="P:double-strand break repair via homologous recombination"/>
    <property type="evidence" value="ECO:0007669"/>
    <property type="project" value="TreeGrafter"/>
</dbReference>
<keyword evidence="16" id="KW-0413">Isomerase</keyword>
<dbReference type="GO" id="GO:0006355">
    <property type="term" value="P:regulation of DNA-templated transcription"/>
    <property type="evidence" value="ECO:0007669"/>
    <property type="project" value="InterPro"/>
</dbReference>
<dbReference type="GO" id="GO:0005737">
    <property type="term" value="C:cytoplasm"/>
    <property type="evidence" value="ECO:0007669"/>
    <property type="project" value="TreeGrafter"/>
</dbReference>
<dbReference type="PANTHER" id="PTHR13710">
    <property type="entry name" value="DNA HELICASE RECQ FAMILY MEMBER"/>
    <property type="match status" value="1"/>
</dbReference>
<evidence type="ECO:0000256" key="22">
    <source>
        <dbReference type="SAM" id="MobiDB-lite"/>
    </source>
</evidence>
<dbReference type="GO" id="GO:0016887">
    <property type="term" value="F:ATP hydrolysis activity"/>
    <property type="evidence" value="ECO:0007669"/>
    <property type="project" value="RHEA"/>
</dbReference>
<dbReference type="Gene3D" id="6.10.250.3140">
    <property type="match status" value="1"/>
</dbReference>
<organism evidence="25 26">
    <name type="scientific">Bagarius yarrelli</name>
    <name type="common">Goonch</name>
    <name type="synonym">Bagrus yarrelli</name>
    <dbReference type="NCBI Taxonomy" id="175774"/>
    <lineage>
        <taxon>Eukaryota</taxon>
        <taxon>Metazoa</taxon>
        <taxon>Chordata</taxon>
        <taxon>Craniata</taxon>
        <taxon>Vertebrata</taxon>
        <taxon>Euteleostomi</taxon>
        <taxon>Actinopterygii</taxon>
        <taxon>Neopterygii</taxon>
        <taxon>Teleostei</taxon>
        <taxon>Ostariophysi</taxon>
        <taxon>Siluriformes</taxon>
        <taxon>Sisoridae</taxon>
        <taxon>Sisorinae</taxon>
        <taxon>Bagarius</taxon>
    </lineage>
</organism>
<dbReference type="Pfam" id="PF16124">
    <property type="entry name" value="RecQ_Zn_bind"/>
    <property type="match status" value="1"/>
</dbReference>
<name>A0A556TW05_BAGYA</name>
<comment type="similarity">
    <text evidence="3 21">Belongs to the helicase family. RecQ subfamily.</text>
</comment>
<dbReference type="GO" id="GO:0009378">
    <property type="term" value="F:four-way junction helicase activity"/>
    <property type="evidence" value="ECO:0007669"/>
    <property type="project" value="TreeGrafter"/>
</dbReference>
<dbReference type="PROSITE" id="PS51192">
    <property type="entry name" value="HELICASE_ATP_BIND_1"/>
    <property type="match status" value="1"/>
</dbReference>
<evidence type="ECO:0000256" key="15">
    <source>
        <dbReference type="ARBA" id="ARBA00023204"/>
    </source>
</evidence>
<dbReference type="SUPFAM" id="SSF52540">
    <property type="entry name" value="P-loop containing nucleoside triphosphate hydrolases"/>
    <property type="match status" value="1"/>
</dbReference>
<dbReference type="GO" id="GO:0003677">
    <property type="term" value="F:DNA binding"/>
    <property type="evidence" value="ECO:0007669"/>
    <property type="project" value="UniProtKB-KW"/>
</dbReference>
<keyword evidence="18" id="KW-0131">Cell cycle</keyword>
<feature type="domain" description="Helicase ATP-binding" evidence="23">
    <location>
        <begin position="27"/>
        <end position="201"/>
    </location>
</feature>
<dbReference type="InterPro" id="IPR013257">
    <property type="entry name" value="SRI"/>
</dbReference>
<feature type="domain" description="Helicase C-terminal" evidence="24">
    <location>
        <begin position="232"/>
        <end position="382"/>
    </location>
</feature>
<dbReference type="PANTHER" id="PTHR13710:SF152">
    <property type="entry name" value="ATP-DEPENDENT DNA HELICASE Q5"/>
    <property type="match status" value="1"/>
</dbReference>
<dbReference type="GO" id="GO:0043138">
    <property type="term" value="F:3'-5' DNA helicase activity"/>
    <property type="evidence" value="ECO:0007669"/>
    <property type="project" value="UniProtKB-EC"/>
</dbReference>
<keyword evidence="15" id="KW-0234">DNA repair</keyword>
<evidence type="ECO:0000256" key="7">
    <source>
        <dbReference type="ARBA" id="ARBA00022723"/>
    </source>
</evidence>
<dbReference type="GO" id="GO:0045934">
    <property type="term" value="P:negative regulation of nucleobase-containing compound metabolic process"/>
    <property type="evidence" value="ECO:0007669"/>
    <property type="project" value="UniProtKB-ARBA"/>
</dbReference>
<reference evidence="25 26" key="1">
    <citation type="journal article" date="2019" name="Genome Biol. Evol.">
        <title>Whole-Genome Sequencing of the Giant Devil Catfish, Bagarius yarrelli.</title>
        <authorList>
            <person name="Jiang W."/>
            <person name="Lv Y."/>
            <person name="Cheng L."/>
            <person name="Yang K."/>
            <person name="Chao B."/>
            <person name="Wang X."/>
            <person name="Li Y."/>
            <person name="Pan X."/>
            <person name="You X."/>
            <person name="Zhang Y."/>
            <person name="Yang J."/>
            <person name="Li J."/>
            <person name="Zhang X."/>
            <person name="Liu S."/>
            <person name="Sun C."/>
            <person name="Yang J."/>
            <person name="Shi Q."/>
        </authorList>
    </citation>
    <scope>NUCLEOTIDE SEQUENCE [LARGE SCALE GENOMIC DNA]</scope>
    <source>
        <strain evidence="25">JWS20170419001</strain>
        <tissue evidence="25">Muscle</tissue>
    </source>
</reference>
<dbReference type="EC" id="5.6.2.4" evidence="21"/>
<dbReference type="OrthoDB" id="10261556at2759"/>
<evidence type="ECO:0000256" key="21">
    <source>
        <dbReference type="RuleBase" id="RU364117"/>
    </source>
</evidence>
<keyword evidence="9" id="KW-0227">DNA damage</keyword>
<evidence type="ECO:0000256" key="2">
    <source>
        <dbReference type="ARBA" id="ARBA00004642"/>
    </source>
</evidence>
<gene>
    <name evidence="25" type="ORF">Baya_4259</name>
</gene>
<sequence>MAAVERALKTHFGFEKFRSQQQENVVKAVIKGDRDVFVCMPTGAGKSLCYQLPAMLASGITLVISPLIALIQDQIEHLKAINIPACSINSKLPAEERRQILADLHSEAPRLKLLYITPEMVASPSFQPCLSSLCSRRLLARLAVDEAHCVSQWGHDFRPDYLKLGDLRTRLPGVPCVALTATAPKRVQEDISHSLRLRSPLTFTIPVFRKNLKYDVIFRDLLPDPYVHLQAFAKEALGGCSAEKGCGIVYCRTRESCEDVAYRLTKLGILARPYHAGLKAGDRTDSQADWMEGKVPVIVATISFGMGVDKANVRFVAHWNVAKSLASYYQESGRAGRDGLPSLCRIYYSPKDRDQLRFLICKEIKRKQACANGIEKRGSEKEQDKAALLDFDSMVAFCEQEGCRHATISKFFGDQTPNCAGACDFCQNPKLVRAQLARAAALSTKTGPAQSSERRGPFGFNSELYEGGRKGYGFERHDEEWEGGAEDDSEKRKKEFGDLFRKQMGLRKAREHCLSLLQASLTNHSGTKDQSNSSDPISMAAKIEHEVFRSCKSANLYKAAVLKRVAELKKGDGDVLAPPADKDAEACSSSTNEAASFSNSSSSCVAEDQPGFTSASQIYSRKRVGAGFRGFSTLLQAASEFLESSNETQTATPLSQEAAHNEEEQEEKPEAKRNKTSQSVSSSTSSPSKRSGKALSKKQQKLAEAAKNSHCISQYFGKKVMDDQTNGNATVLESEEACVFMETLHNHVTKNTENHQDCYMDMETNEMTAGPVEDQTLNEVSMDVCATVVEPQKTEEVTQCFEERTMPETERMKSQSGAEAQTEKHCEDINSHHQPHVKHNRSLDTRRRVTFDPVVQERKMVADNDASHVSLQPVTLKEAADIVVKILDPFYKKGKFATKDLFKSCARFLSHLLVEGGANNRVKVKSEAKSLIKRLFNSIQRCENETDWNHLRVAAKPNASNRTTAPKDG</sequence>
<feature type="compositionally biased region" description="Polar residues" evidence="22">
    <location>
        <begin position="643"/>
        <end position="655"/>
    </location>
</feature>
<evidence type="ECO:0000256" key="6">
    <source>
        <dbReference type="ARBA" id="ARBA00022705"/>
    </source>
</evidence>
<evidence type="ECO:0000259" key="24">
    <source>
        <dbReference type="PROSITE" id="PS51194"/>
    </source>
</evidence>
<keyword evidence="14" id="KW-0238">DNA-binding</keyword>
<accession>A0A556TW05</accession>
<dbReference type="InterPro" id="IPR001650">
    <property type="entry name" value="Helicase_C-like"/>
</dbReference>
<dbReference type="EMBL" id="VCAZ01000022">
    <property type="protein sequence ID" value="TSK87545.1"/>
    <property type="molecule type" value="Genomic_DNA"/>
</dbReference>
<dbReference type="GO" id="GO:0005654">
    <property type="term" value="C:nucleoplasm"/>
    <property type="evidence" value="ECO:0007669"/>
    <property type="project" value="UniProtKB-SubCell"/>
</dbReference>
<proteinExistence type="inferred from homology"/>
<dbReference type="Proteomes" id="UP000319801">
    <property type="component" value="Unassembled WGS sequence"/>
</dbReference>
<evidence type="ECO:0000256" key="16">
    <source>
        <dbReference type="ARBA" id="ARBA00023235"/>
    </source>
</evidence>
<feature type="compositionally biased region" description="Basic residues" evidence="22">
    <location>
        <begin position="690"/>
        <end position="700"/>
    </location>
</feature>
<evidence type="ECO:0000259" key="23">
    <source>
        <dbReference type="PROSITE" id="PS51192"/>
    </source>
</evidence>
<dbReference type="GO" id="GO:0046872">
    <property type="term" value="F:metal ion binding"/>
    <property type="evidence" value="ECO:0007669"/>
    <property type="project" value="UniProtKB-KW"/>
</dbReference>
<dbReference type="SMART" id="SM00487">
    <property type="entry name" value="DEXDc"/>
    <property type="match status" value="1"/>
</dbReference>
<dbReference type="InterPro" id="IPR014001">
    <property type="entry name" value="Helicase_ATP-bd"/>
</dbReference>
<keyword evidence="8 21" id="KW-0547">Nucleotide-binding</keyword>
<comment type="subcellular location">
    <subcellularLocation>
        <location evidence="2">Nucleus</location>
        <location evidence="2">Nucleoplasm</location>
    </subcellularLocation>
</comment>
<dbReference type="CDD" id="cd18794">
    <property type="entry name" value="SF2_C_RecQ"/>
    <property type="match status" value="1"/>
</dbReference>
<evidence type="ECO:0000256" key="5">
    <source>
        <dbReference type="ARBA" id="ARBA00022618"/>
    </source>
</evidence>
<keyword evidence="26" id="KW-1185">Reference proteome</keyword>
<dbReference type="Gene3D" id="3.40.50.300">
    <property type="entry name" value="P-loop containing nucleotide triphosphate hydrolases"/>
    <property type="match status" value="2"/>
</dbReference>
<evidence type="ECO:0000256" key="4">
    <source>
        <dbReference type="ARBA" id="ARBA00022553"/>
    </source>
</evidence>
<keyword evidence="10 21" id="KW-0378">Hydrolase</keyword>
<evidence type="ECO:0000256" key="13">
    <source>
        <dbReference type="ARBA" id="ARBA00022840"/>
    </source>
</evidence>
<keyword evidence="7" id="KW-0479">Metal-binding</keyword>
<dbReference type="InterPro" id="IPR032284">
    <property type="entry name" value="RecQ_Zn-bd"/>
</dbReference>
<keyword evidence="4" id="KW-0597">Phosphoprotein</keyword>
<dbReference type="GO" id="GO:0010605">
    <property type="term" value="P:negative regulation of macromolecule metabolic process"/>
    <property type="evidence" value="ECO:0007669"/>
    <property type="project" value="UniProtKB-ARBA"/>
</dbReference>
<dbReference type="AlphaFoldDB" id="A0A556TW05"/>
<dbReference type="FunFam" id="3.40.50.300:FF:000444">
    <property type="entry name" value="ATP-dependent DNA helicase"/>
    <property type="match status" value="1"/>
</dbReference>
<keyword evidence="13 21" id="KW-0067">ATP-binding</keyword>
<dbReference type="InterPro" id="IPR027417">
    <property type="entry name" value="P-loop_NTPase"/>
</dbReference>
<dbReference type="InterPro" id="IPR011545">
    <property type="entry name" value="DEAD/DEAH_box_helicase_dom"/>
</dbReference>
<dbReference type="FunFam" id="3.40.50.300:FF:000614">
    <property type="entry name" value="ATP-dependent DNA helicase"/>
    <property type="match status" value="1"/>
</dbReference>
<keyword evidence="11 21" id="KW-0347">Helicase</keyword>
<dbReference type="Pfam" id="PF00271">
    <property type="entry name" value="Helicase_C"/>
    <property type="match status" value="1"/>
</dbReference>
<dbReference type="SMART" id="SM00490">
    <property type="entry name" value="HELICc"/>
    <property type="match status" value="1"/>
</dbReference>
<evidence type="ECO:0000313" key="25">
    <source>
        <dbReference type="EMBL" id="TSK87545.1"/>
    </source>
</evidence>
<dbReference type="GO" id="GO:0006260">
    <property type="term" value="P:DNA replication"/>
    <property type="evidence" value="ECO:0007669"/>
    <property type="project" value="UniProtKB-KW"/>
</dbReference>
<evidence type="ECO:0000256" key="19">
    <source>
        <dbReference type="ARBA" id="ARBA00034617"/>
    </source>
</evidence>
<feature type="region of interest" description="Disordered" evidence="22">
    <location>
        <begin position="643"/>
        <end position="702"/>
    </location>
</feature>
<comment type="catalytic activity">
    <reaction evidence="20 21">
        <text>ATP + H2O = ADP + phosphate + H(+)</text>
        <dbReference type="Rhea" id="RHEA:13065"/>
        <dbReference type="ChEBI" id="CHEBI:15377"/>
        <dbReference type="ChEBI" id="CHEBI:15378"/>
        <dbReference type="ChEBI" id="CHEBI:30616"/>
        <dbReference type="ChEBI" id="CHEBI:43474"/>
        <dbReference type="ChEBI" id="CHEBI:456216"/>
    </reaction>
</comment>
<keyword evidence="6" id="KW-0235">DNA replication</keyword>
<protein>
    <recommendedName>
        <fullName evidence="21">ATP-dependent DNA helicase</fullName>
        <ecNumber evidence="21">5.6.2.4</ecNumber>
    </recommendedName>
</protein>
<keyword evidence="12" id="KW-0862">Zinc</keyword>
<dbReference type="Pfam" id="PF08236">
    <property type="entry name" value="SRI"/>
    <property type="match status" value="1"/>
</dbReference>